<feature type="transmembrane region" description="Helical" evidence="1">
    <location>
        <begin position="17"/>
        <end position="36"/>
    </location>
</feature>
<keyword evidence="3" id="KW-1185">Reference proteome</keyword>
<proteinExistence type="predicted"/>
<keyword evidence="1" id="KW-0812">Transmembrane</keyword>
<feature type="transmembrane region" description="Helical" evidence="1">
    <location>
        <begin position="42"/>
        <end position="70"/>
    </location>
</feature>
<reference evidence="3" key="1">
    <citation type="journal article" date="2019" name="Int. J. Syst. Evol. Microbiol.">
        <title>The Global Catalogue of Microorganisms (GCM) 10K type strain sequencing project: providing services to taxonomists for standard genome sequencing and annotation.</title>
        <authorList>
            <consortium name="The Broad Institute Genomics Platform"/>
            <consortium name="The Broad Institute Genome Sequencing Center for Infectious Disease"/>
            <person name="Wu L."/>
            <person name="Ma J."/>
        </authorList>
    </citation>
    <scope>NUCLEOTIDE SEQUENCE [LARGE SCALE GENOMIC DNA]</scope>
    <source>
        <strain evidence="3">JCM 18956</strain>
    </source>
</reference>
<keyword evidence="1" id="KW-1133">Transmembrane helix</keyword>
<sequence>MSSDGPTPTPLLDGGDFLLFLLLALWTTVGVVLLIGDGPSGLFFNIMGGLLLAGVIVFIVTTVRGIVLALRIRNAAPESMGGVDGTTQHLS</sequence>
<comment type="caution">
    <text evidence="2">The sequence shown here is derived from an EMBL/GenBank/DDBJ whole genome shotgun (WGS) entry which is preliminary data.</text>
</comment>
<keyword evidence="1" id="KW-0472">Membrane</keyword>
<accession>A0ABP8VKE5</accession>
<dbReference type="Proteomes" id="UP001501295">
    <property type="component" value="Unassembled WGS sequence"/>
</dbReference>
<name>A0ABP8VKE5_9MICO</name>
<dbReference type="EMBL" id="BAABLM010000001">
    <property type="protein sequence ID" value="GAA4663947.1"/>
    <property type="molecule type" value="Genomic_DNA"/>
</dbReference>
<evidence type="ECO:0000313" key="3">
    <source>
        <dbReference type="Proteomes" id="UP001501295"/>
    </source>
</evidence>
<evidence type="ECO:0000256" key="1">
    <source>
        <dbReference type="SAM" id="Phobius"/>
    </source>
</evidence>
<evidence type="ECO:0000313" key="2">
    <source>
        <dbReference type="EMBL" id="GAA4663947.1"/>
    </source>
</evidence>
<dbReference type="RefSeq" id="WP_345371934.1">
    <property type="nucleotide sequence ID" value="NZ_BAABLM010000001.1"/>
</dbReference>
<organism evidence="2 3">
    <name type="scientific">Frondihabitans cladoniiphilus</name>
    <dbReference type="NCBI Taxonomy" id="715785"/>
    <lineage>
        <taxon>Bacteria</taxon>
        <taxon>Bacillati</taxon>
        <taxon>Actinomycetota</taxon>
        <taxon>Actinomycetes</taxon>
        <taxon>Micrococcales</taxon>
        <taxon>Microbacteriaceae</taxon>
        <taxon>Frondihabitans</taxon>
    </lineage>
</organism>
<protein>
    <submittedName>
        <fullName evidence="2">Uncharacterized protein</fullName>
    </submittedName>
</protein>
<gene>
    <name evidence="2" type="ORF">GCM10025780_00810</name>
</gene>